<evidence type="ECO:0000256" key="1">
    <source>
        <dbReference type="ARBA" id="ARBA00004651"/>
    </source>
</evidence>
<comment type="caution">
    <text evidence="8">The sequence shown here is derived from an EMBL/GenBank/DDBJ whole genome shotgun (WGS) entry which is preliminary data.</text>
</comment>
<feature type="transmembrane region" description="Helical" evidence="7">
    <location>
        <begin position="81"/>
        <end position="102"/>
    </location>
</feature>
<keyword evidence="3 7" id="KW-0812">Transmembrane</keyword>
<reference evidence="8" key="1">
    <citation type="submission" date="2023-02" db="EMBL/GenBank/DDBJ databases">
        <title>Georgenia sp.10Sc9-8, isolated from a soil sample collected from the Taklamakan desert.</title>
        <authorList>
            <person name="Liu S."/>
        </authorList>
    </citation>
    <scope>NUCLEOTIDE SEQUENCE</scope>
    <source>
        <strain evidence="8">10Sc9-8</strain>
    </source>
</reference>
<feature type="transmembrane region" description="Helical" evidence="7">
    <location>
        <begin position="344"/>
        <end position="367"/>
    </location>
</feature>
<gene>
    <name evidence="8" type="ORF">PU560_11885</name>
</gene>
<evidence type="ECO:0000256" key="7">
    <source>
        <dbReference type="SAM" id="Phobius"/>
    </source>
</evidence>
<evidence type="ECO:0000256" key="2">
    <source>
        <dbReference type="ARBA" id="ARBA00022475"/>
    </source>
</evidence>
<evidence type="ECO:0000256" key="3">
    <source>
        <dbReference type="ARBA" id="ARBA00022692"/>
    </source>
</evidence>
<sequence length="443" mass="44658">MTAVMPQARPYVGPAGRAHGAVPERAEPLVTVLPLTGVVAPAEPEVAARPGVPARASSVGRQPEAAAEPTLPARARSVGRWLAVLLLTYLLVSAVGIIGDGFKTATGGHAEELFAFATNPVVGLMVGILATALMQSSSTVTSIIVGLVAGGLPVAIAIPMIMGANIGTTVTNTLVALGFVGERDEFRRAFSAATVHDWFNLLAVAIFLPLEMMTGFLARTTAPLAEAMVGGATVDASGLDFMDAATAPVAAGAEAAAGVLGSAQGVAIIVLGVGLMVVVIRLLGSLLKTLMVGRAKAILQGSIGRGPLTGLGAGTAVTLLVQSSSVTTSLMVPFAGSGAFTLRTIYPFLLGANIGTTVTALLASTVVTGPTAVVALQIALVHLLFNVSGVLVIYGLPVLREVPVLMAERLARSATEHKTLAAAWTGGMFLALPGALIAGSAMV</sequence>
<name>A0ABT5U0X2_9MICO</name>
<dbReference type="NCBIfam" id="NF037997">
    <property type="entry name" value="Na_Pi_symport"/>
    <property type="match status" value="1"/>
</dbReference>
<keyword evidence="2" id="KW-1003">Cell membrane</keyword>
<feature type="transmembrane region" description="Helical" evidence="7">
    <location>
        <begin position="373"/>
        <end position="399"/>
    </location>
</feature>
<evidence type="ECO:0000256" key="6">
    <source>
        <dbReference type="SAM" id="MobiDB-lite"/>
    </source>
</evidence>
<organism evidence="8 9">
    <name type="scientific">Georgenia halotolerans</name>
    <dbReference type="NCBI Taxonomy" id="3028317"/>
    <lineage>
        <taxon>Bacteria</taxon>
        <taxon>Bacillati</taxon>
        <taxon>Actinomycetota</taxon>
        <taxon>Actinomycetes</taxon>
        <taxon>Micrococcales</taxon>
        <taxon>Bogoriellaceae</taxon>
        <taxon>Georgenia</taxon>
    </lineage>
</organism>
<keyword evidence="9" id="KW-1185">Reference proteome</keyword>
<dbReference type="Pfam" id="PF02690">
    <property type="entry name" value="Na_Pi_cotrans"/>
    <property type="match status" value="2"/>
</dbReference>
<feature type="transmembrane region" description="Helical" evidence="7">
    <location>
        <begin position="140"/>
        <end position="162"/>
    </location>
</feature>
<evidence type="ECO:0000256" key="4">
    <source>
        <dbReference type="ARBA" id="ARBA00022989"/>
    </source>
</evidence>
<dbReference type="Proteomes" id="UP001165561">
    <property type="component" value="Unassembled WGS sequence"/>
</dbReference>
<proteinExistence type="predicted"/>
<feature type="region of interest" description="Disordered" evidence="6">
    <location>
        <begin position="49"/>
        <end position="70"/>
    </location>
</feature>
<evidence type="ECO:0000313" key="9">
    <source>
        <dbReference type="Proteomes" id="UP001165561"/>
    </source>
</evidence>
<evidence type="ECO:0000313" key="8">
    <source>
        <dbReference type="EMBL" id="MDD9207159.1"/>
    </source>
</evidence>
<protein>
    <submittedName>
        <fullName evidence="8">Na/Pi symporter</fullName>
    </submittedName>
</protein>
<dbReference type="InterPro" id="IPR003841">
    <property type="entry name" value="Na/Pi_transpt"/>
</dbReference>
<evidence type="ECO:0000256" key="5">
    <source>
        <dbReference type="ARBA" id="ARBA00023136"/>
    </source>
</evidence>
<keyword evidence="5 7" id="KW-0472">Membrane</keyword>
<keyword evidence="4 7" id="KW-1133">Transmembrane helix</keyword>
<feature type="transmembrane region" description="Helical" evidence="7">
    <location>
        <begin position="266"/>
        <end position="287"/>
    </location>
</feature>
<feature type="transmembrane region" description="Helical" evidence="7">
    <location>
        <begin position="114"/>
        <end position="133"/>
    </location>
</feature>
<accession>A0ABT5U0X2</accession>
<dbReference type="EMBL" id="JARACI010001054">
    <property type="protein sequence ID" value="MDD9207159.1"/>
    <property type="molecule type" value="Genomic_DNA"/>
</dbReference>
<dbReference type="PANTHER" id="PTHR10010:SF46">
    <property type="entry name" value="SODIUM-DEPENDENT PHOSPHATE TRANSPORT PROTEIN 2B"/>
    <property type="match status" value="1"/>
</dbReference>
<dbReference type="PANTHER" id="PTHR10010">
    <property type="entry name" value="SOLUTE CARRIER FAMILY 34 SODIUM PHOSPHATE , MEMBER 2-RELATED"/>
    <property type="match status" value="1"/>
</dbReference>
<comment type="subcellular location">
    <subcellularLocation>
        <location evidence="1">Cell membrane</location>
        <topology evidence="1">Multi-pass membrane protein</topology>
    </subcellularLocation>
</comment>
<feature type="transmembrane region" description="Helical" evidence="7">
    <location>
        <begin position="420"/>
        <end position="442"/>
    </location>
</feature>